<name>A0A388TJT8_9BACT</name>
<dbReference type="EMBL" id="BGZP01000006">
    <property type="protein sequence ID" value="GBR77587.1"/>
    <property type="molecule type" value="Genomic_DNA"/>
</dbReference>
<evidence type="ECO:0000313" key="3">
    <source>
        <dbReference type="Proteomes" id="UP000282196"/>
    </source>
</evidence>
<keyword evidence="2" id="KW-0808">Transferase</keyword>
<dbReference type="InterPro" id="IPR029044">
    <property type="entry name" value="Nucleotide-diphossugar_trans"/>
</dbReference>
<dbReference type="InterPro" id="IPR056729">
    <property type="entry name" value="GMPPB_C"/>
</dbReference>
<sequence>MRAIILDVGQKKELRELPGQDILAYQVTALQQTGFDTIIVLSDLFAEDYKQSGAAYYACPSAPKYDFLKSILNDEPFLLINGPALTDFPPAKLMDFFRKEHADVLCLTARDLTGETFSASTDPEEYSAQFYVLNPVLFTYYFYEYFEIRLFLTEMYKHRKKIIYQHSGGWNEYVNTHTAYVRAARYLLQKSLIPGSKVNNAYYGKNCEIDFAANLSGTQFFGANCKAEAESLLSDSLLLGNNTIGAGSRIVNSLLQRNVKIGRNSALDNCLIGEGSVIEDNVRLPSGFVLAPQSIIRSGSEGEWHGQ</sequence>
<feature type="domain" description="Mannose-1-phosphate guanyltransferase C-terminal" evidence="1">
    <location>
        <begin position="199"/>
        <end position="298"/>
    </location>
</feature>
<dbReference type="Gene3D" id="2.160.10.10">
    <property type="entry name" value="Hexapeptide repeat proteins"/>
    <property type="match status" value="1"/>
</dbReference>
<dbReference type="AlphaFoldDB" id="A0A388TJT8"/>
<comment type="caution">
    <text evidence="2">The sequence shown here is derived from an EMBL/GenBank/DDBJ whole genome shotgun (WGS) entry which is preliminary data.</text>
</comment>
<dbReference type="Gene3D" id="3.90.550.10">
    <property type="entry name" value="Spore Coat Polysaccharide Biosynthesis Protein SpsA, Chain A"/>
    <property type="match status" value="1"/>
</dbReference>
<keyword evidence="2" id="KW-0548">Nucleotidyltransferase</keyword>
<keyword evidence="3" id="KW-1185">Reference proteome</keyword>
<evidence type="ECO:0000259" key="1">
    <source>
        <dbReference type="Pfam" id="PF25087"/>
    </source>
</evidence>
<proteinExistence type="predicted"/>
<organism evidence="2 3">
    <name type="scientific">Candidatus Termititenax dinenymphae</name>
    <dbReference type="NCBI Taxonomy" id="2218523"/>
    <lineage>
        <taxon>Bacteria</taxon>
        <taxon>Bacillati</taxon>
        <taxon>Candidatus Margulisiibacteriota</taxon>
        <taxon>Candidatus Termititenacia</taxon>
        <taxon>Candidatus Termititenacales</taxon>
        <taxon>Candidatus Termititenacaceae</taxon>
        <taxon>Candidatus Termititenax</taxon>
    </lineage>
</organism>
<dbReference type="GO" id="GO:0016779">
    <property type="term" value="F:nucleotidyltransferase activity"/>
    <property type="evidence" value="ECO:0007669"/>
    <property type="project" value="UniProtKB-KW"/>
</dbReference>
<protein>
    <submittedName>
        <fullName evidence="2">Mannose-1-phosphate guanylyltransferase</fullName>
    </submittedName>
</protein>
<dbReference type="PANTHER" id="PTHR22572">
    <property type="entry name" value="SUGAR-1-PHOSPHATE GUANYL TRANSFERASE"/>
    <property type="match status" value="1"/>
</dbReference>
<reference evidence="2 3" key="1">
    <citation type="journal article" date="2019" name="ISME J.">
        <title>Genome analyses of uncultured TG2/ZB3 bacteria in 'Margulisbacteria' specifically attached to ectosymbiotic spirochetes of protists in the termite gut.</title>
        <authorList>
            <person name="Utami Y.D."/>
            <person name="Kuwahara H."/>
            <person name="Igai K."/>
            <person name="Murakami T."/>
            <person name="Sugaya K."/>
            <person name="Morikawa T."/>
            <person name="Nagura Y."/>
            <person name="Yuki M."/>
            <person name="Deevong P."/>
            <person name="Inoue T."/>
            <person name="Kihara K."/>
            <person name="Lo N."/>
            <person name="Yamada A."/>
            <person name="Ohkuma M."/>
            <person name="Hongoh Y."/>
        </authorList>
    </citation>
    <scope>NUCLEOTIDE SEQUENCE [LARGE SCALE GENOMIC DNA]</scope>
    <source>
        <strain evidence="2">RsDinE6-01</strain>
    </source>
</reference>
<dbReference type="Proteomes" id="UP000282196">
    <property type="component" value="Unassembled WGS sequence"/>
</dbReference>
<dbReference type="SUPFAM" id="SSF53448">
    <property type="entry name" value="Nucleotide-diphospho-sugar transferases"/>
    <property type="match status" value="1"/>
</dbReference>
<gene>
    <name evidence="2" type="primary">manC</name>
    <name evidence="2" type="ORF">RDn1_246</name>
</gene>
<dbReference type="Pfam" id="PF25087">
    <property type="entry name" value="GMPPB_C"/>
    <property type="match status" value="1"/>
</dbReference>
<dbReference type="InterPro" id="IPR050486">
    <property type="entry name" value="Mannose-1P_guanyltransferase"/>
</dbReference>
<accession>A0A388TJT8</accession>
<evidence type="ECO:0000313" key="2">
    <source>
        <dbReference type="EMBL" id="GBR77587.1"/>
    </source>
</evidence>